<feature type="domain" description="Glycoside hydrolase family 3 N-terminal" evidence="6">
    <location>
        <begin position="41"/>
        <end position="306"/>
    </location>
</feature>
<name>A0ABW4R312_9RHOB</name>
<evidence type="ECO:0000259" key="6">
    <source>
        <dbReference type="Pfam" id="PF00933"/>
    </source>
</evidence>
<dbReference type="PANTHER" id="PTHR30480">
    <property type="entry name" value="BETA-HEXOSAMINIDASE-RELATED"/>
    <property type="match status" value="1"/>
</dbReference>
<dbReference type="SUPFAM" id="SSF51445">
    <property type="entry name" value="(Trans)glycosidases"/>
    <property type="match status" value="1"/>
</dbReference>
<gene>
    <name evidence="7" type="ORF">ACFSCT_01220</name>
</gene>
<evidence type="ECO:0000256" key="5">
    <source>
        <dbReference type="ARBA" id="ARBA00023295"/>
    </source>
</evidence>
<evidence type="ECO:0000313" key="8">
    <source>
        <dbReference type="Proteomes" id="UP001597213"/>
    </source>
</evidence>
<accession>A0ABW4R312</accession>
<evidence type="ECO:0000256" key="4">
    <source>
        <dbReference type="ARBA" id="ARBA00022801"/>
    </source>
</evidence>
<keyword evidence="8" id="KW-1185">Reference proteome</keyword>
<sequence>MTEPTTGRVAAGRTGAAIFGLEGVDLTPAERDFFRDADPLGFILFARNVQDPAQLTRLTGKLRDAVGRDAMILVDQEGGRVQRLRAPHWTEWMPPLDQAPLGARAMRLRYRLIGAELREVGIDADCAPTLDIAQPETHPFLRNRCLGEDVETVIELGRAAADGLLEAGVLPVIKHMPGHGRAVADSHHDLPAVPDGLAELEARDFAPFRALADLPMAMTGHILFTALDTRPATISPTLIGIIREAIGFDGLLMTDDISMKALSGTEAERSAAAIAAGCDVVLSCHGVMTDMTAVAAASGTLTEAAARRANRALALRGAAVPDGAEIARIRAEFAGLVGAA</sequence>
<comment type="catalytic activity">
    <reaction evidence="1">
        <text>Hydrolysis of terminal non-reducing N-acetyl-D-hexosamine residues in N-acetyl-beta-D-hexosaminides.</text>
        <dbReference type="EC" id="3.2.1.52"/>
    </reaction>
</comment>
<comment type="caution">
    <text evidence="7">The sequence shown here is derived from an EMBL/GenBank/DDBJ whole genome shotgun (WGS) entry which is preliminary data.</text>
</comment>
<dbReference type="Proteomes" id="UP001597213">
    <property type="component" value="Unassembled WGS sequence"/>
</dbReference>
<dbReference type="InterPro" id="IPR050226">
    <property type="entry name" value="NagZ_Beta-hexosaminidase"/>
</dbReference>
<protein>
    <recommendedName>
        <fullName evidence="3">beta-N-acetylhexosaminidase</fullName>
        <ecNumber evidence="3">3.2.1.52</ecNumber>
    </recommendedName>
</protein>
<organism evidence="7 8">
    <name type="scientific">Paracoccus pacificus</name>
    <dbReference type="NCBI Taxonomy" id="1463598"/>
    <lineage>
        <taxon>Bacteria</taxon>
        <taxon>Pseudomonadati</taxon>
        <taxon>Pseudomonadota</taxon>
        <taxon>Alphaproteobacteria</taxon>
        <taxon>Rhodobacterales</taxon>
        <taxon>Paracoccaceae</taxon>
        <taxon>Paracoccus</taxon>
    </lineage>
</organism>
<dbReference type="InterPro" id="IPR001764">
    <property type="entry name" value="Glyco_hydro_3_N"/>
</dbReference>
<dbReference type="Pfam" id="PF00933">
    <property type="entry name" value="Glyco_hydro_3"/>
    <property type="match status" value="1"/>
</dbReference>
<dbReference type="InterPro" id="IPR017853">
    <property type="entry name" value="GH"/>
</dbReference>
<dbReference type="InterPro" id="IPR036962">
    <property type="entry name" value="Glyco_hydro_3_N_sf"/>
</dbReference>
<reference evidence="8" key="1">
    <citation type="journal article" date="2019" name="Int. J. Syst. Evol. Microbiol.">
        <title>The Global Catalogue of Microorganisms (GCM) 10K type strain sequencing project: providing services to taxonomists for standard genome sequencing and annotation.</title>
        <authorList>
            <consortium name="The Broad Institute Genomics Platform"/>
            <consortium name="The Broad Institute Genome Sequencing Center for Infectious Disease"/>
            <person name="Wu L."/>
            <person name="Ma J."/>
        </authorList>
    </citation>
    <scope>NUCLEOTIDE SEQUENCE [LARGE SCALE GENOMIC DNA]</scope>
    <source>
        <strain evidence="8">CCUG 56029</strain>
    </source>
</reference>
<keyword evidence="5" id="KW-0326">Glycosidase</keyword>
<dbReference type="PANTHER" id="PTHR30480:SF13">
    <property type="entry name" value="BETA-HEXOSAMINIDASE"/>
    <property type="match status" value="1"/>
</dbReference>
<evidence type="ECO:0000256" key="1">
    <source>
        <dbReference type="ARBA" id="ARBA00001231"/>
    </source>
</evidence>
<dbReference type="Gene3D" id="3.20.20.300">
    <property type="entry name" value="Glycoside hydrolase, family 3, N-terminal domain"/>
    <property type="match status" value="1"/>
</dbReference>
<evidence type="ECO:0000256" key="2">
    <source>
        <dbReference type="ARBA" id="ARBA00005336"/>
    </source>
</evidence>
<dbReference type="EMBL" id="JBHUEN010000005">
    <property type="protein sequence ID" value="MFD1880334.1"/>
    <property type="molecule type" value="Genomic_DNA"/>
</dbReference>
<dbReference type="GO" id="GO:0016787">
    <property type="term" value="F:hydrolase activity"/>
    <property type="evidence" value="ECO:0007669"/>
    <property type="project" value="UniProtKB-KW"/>
</dbReference>
<comment type="similarity">
    <text evidence="2">Belongs to the glycosyl hydrolase 3 family.</text>
</comment>
<proteinExistence type="inferred from homology"/>
<keyword evidence="4 7" id="KW-0378">Hydrolase</keyword>
<evidence type="ECO:0000313" key="7">
    <source>
        <dbReference type="EMBL" id="MFD1880334.1"/>
    </source>
</evidence>
<dbReference type="EC" id="3.2.1.52" evidence="3"/>
<dbReference type="RefSeq" id="WP_379139487.1">
    <property type="nucleotide sequence ID" value="NZ_JBHUEN010000005.1"/>
</dbReference>
<evidence type="ECO:0000256" key="3">
    <source>
        <dbReference type="ARBA" id="ARBA00012663"/>
    </source>
</evidence>